<proteinExistence type="predicted"/>
<dbReference type="AlphaFoldDB" id="A0AAV8ZF41"/>
<keyword evidence="2" id="KW-1185">Reference proteome</keyword>
<evidence type="ECO:0000313" key="2">
    <source>
        <dbReference type="Proteomes" id="UP001162156"/>
    </source>
</evidence>
<feature type="non-terminal residue" evidence="1">
    <location>
        <position position="1"/>
    </location>
</feature>
<dbReference type="EMBL" id="JANEYF010001596">
    <property type="protein sequence ID" value="KAJ8961972.1"/>
    <property type="molecule type" value="Genomic_DNA"/>
</dbReference>
<comment type="caution">
    <text evidence="1">The sequence shown here is derived from an EMBL/GenBank/DDBJ whole genome shotgun (WGS) entry which is preliminary data.</text>
</comment>
<accession>A0AAV8ZF41</accession>
<sequence length="115" mass="12880">LPEYPPKISVGREPLDYGDTLRANCSSSPARPRAMLKFVLNNLTVARTEPLTPRQSQETAWSDLSLEMVLSEFHFNSGRLILRCVAQVAGIYHEEAVLKLTSARDPVPERGKLFI</sequence>
<dbReference type="PANTHER" id="PTHR21261">
    <property type="entry name" value="BEAT PROTEIN"/>
    <property type="match status" value="1"/>
</dbReference>
<gene>
    <name evidence="1" type="ORF">NQ314_005752</name>
</gene>
<name>A0AAV8ZF41_9CUCU</name>
<evidence type="ECO:0008006" key="3">
    <source>
        <dbReference type="Google" id="ProtNLM"/>
    </source>
</evidence>
<reference evidence="1" key="1">
    <citation type="journal article" date="2023" name="Insect Mol. Biol.">
        <title>Genome sequencing provides insights into the evolution of gene families encoding plant cell wall-degrading enzymes in longhorned beetles.</title>
        <authorList>
            <person name="Shin N.R."/>
            <person name="Okamura Y."/>
            <person name="Kirsch R."/>
            <person name="Pauchet Y."/>
        </authorList>
    </citation>
    <scope>NUCLEOTIDE SEQUENCE</scope>
    <source>
        <strain evidence="1">RBIC_L_NR</strain>
    </source>
</reference>
<dbReference type="Proteomes" id="UP001162156">
    <property type="component" value="Unassembled WGS sequence"/>
</dbReference>
<organism evidence="1 2">
    <name type="scientific">Rhamnusium bicolor</name>
    <dbReference type="NCBI Taxonomy" id="1586634"/>
    <lineage>
        <taxon>Eukaryota</taxon>
        <taxon>Metazoa</taxon>
        <taxon>Ecdysozoa</taxon>
        <taxon>Arthropoda</taxon>
        <taxon>Hexapoda</taxon>
        <taxon>Insecta</taxon>
        <taxon>Pterygota</taxon>
        <taxon>Neoptera</taxon>
        <taxon>Endopterygota</taxon>
        <taxon>Coleoptera</taxon>
        <taxon>Polyphaga</taxon>
        <taxon>Cucujiformia</taxon>
        <taxon>Chrysomeloidea</taxon>
        <taxon>Cerambycidae</taxon>
        <taxon>Lepturinae</taxon>
        <taxon>Rhagiini</taxon>
        <taxon>Rhamnusium</taxon>
    </lineage>
</organism>
<dbReference type="PANTHER" id="PTHR21261:SF6">
    <property type="entry name" value="BEATEN PATH IIA-RELATED"/>
    <property type="match status" value="1"/>
</dbReference>
<protein>
    <recommendedName>
        <fullName evidence="3">CD80-like immunoglobulin C2-set domain-containing protein</fullName>
    </recommendedName>
</protein>
<evidence type="ECO:0000313" key="1">
    <source>
        <dbReference type="EMBL" id="KAJ8961972.1"/>
    </source>
</evidence>